<evidence type="ECO:0000313" key="10">
    <source>
        <dbReference type="Proteomes" id="UP000327157"/>
    </source>
</evidence>
<feature type="compositionally biased region" description="Polar residues" evidence="7">
    <location>
        <begin position="225"/>
        <end position="234"/>
    </location>
</feature>
<dbReference type="EMBL" id="SMOL01000143">
    <property type="protein sequence ID" value="KAB2629874.1"/>
    <property type="molecule type" value="Genomic_DNA"/>
</dbReference>
<dbReference type="PANTHER" id="PTHR46372:SF6">
    <property type="entry name" value="PROTEIN WVD2-LIKE 1"/>
    <property type="match status" value="1"/>
</dbReference>
<dbReference type="GO" id="GO:0008017">
    <property type="term" value="F:microtubule binding"/>
    <property type="evidence" value="ECO:0007669"/>
    <property type="project" value="InterPro"/>
</dbReference>
<dbReference type="Proteomes" id="UP000327157">
    <property type="component" value="Chromosome 12"/>
</dbReference>
<feature type="region of interest" description="Disordered" evidence="7">
    <location>
        <begin position="42"/>
        <end position="142"/>
    </location>
</feature>
<evidence type="ECO:0000256" key="2">
    <source>
        <dbReference type="ARBA" id="ARBA00005885"/>
    </source>
</evidence>
<sequence length="325" mass="36029">MGREVTGIRAGNREVERKVVEKKINGVVVTSIGFTHGKVRVAPKVSEESIESKDSKVKDPVGENEVAVESEEKQDVLAVKSTNLVQSPESPNAASLKSSPPTSQSSQEGVEHDNKKHANEEDNWSMTSSTAASRTPNFKVTVGQAPTFRIYERIEKRKEYYSKLEEKHQAMEAERSQWEARAKEEQEAAIKVLRKSMVVKANPVPSFIYEPPPPKIERKKAPLTQPKSPKFNSLSRRKSYGDAITNSSAEEKKKGCSRPQRHSLGTQKEISPAAPKSKAQSGRRNSLGGCKTKDHSKREKETSETSPKTAEQTSESNHDGLESCF</sequence>
<dbReference type="Pfam" id="PF06886">
    <property type="entry name" value="TPX2"/>
    <property type="match status" value="1"/>
</dbReference>
<evidence type="ECO:0000256" key="4">
    <source>
        <dbReference type="ARBA" id="ARBA00022701"/>
    </source>
</evidence>
<accession>A0A5N5I2P9</accession>
<dbReference type="OrthoDB" id="1925970at2759"/>
<proteinExistence type="inferred from homology"/>
<keyword evidence="5" id="KW-0206">Cytoskeleton</keyword>
<feature type="compositionally biased region" description="Polar residues" evidence="7">
    <location>
        <begin position="304"/>
        <end position="315"/>
    </location>
</feature>
<reference evidence="10" key="2">
    <citation type="submission" date="2019-10" db="EMBL/GenBank/DDBJ databases">
        <title>A de novo genome assembly of a pear dwarfing rootstock.</title>
        <authorList>
            <person name="Wang F."/>
            <person name="Wang J."/>
            <person name="Li S."/>
            <person name="Zhang Y."/>
            <person name="Fang M."/>
            <person name="Ma L."/>
            <person name="Zhao Y."/>
            <person name="Jiang S."/>
        </authorList>
    </citation>
    <scope>NUCLEOTIDE SEQUENCE [LARGE SCALE GENOMIC DNA]</scope>
</reference>
<keyword evidence="6" id="KW-0175">Coiled coil</keyword>
<evidence type="ECO:0000259" key="8">
    <source>
        <dbReference type="Pfam" id="PF06886"/>
    </source>
</evidence>
<evidence type="ECO:0000256" key="7">
    <source>
        <dbReference type="SAM" id="MobiDB-lite"/>
    </source>
</evidence>
<feature type="compositionally biased region" description="Basic and acidic residues" evidence="7">
    <location>
        <begin position="45"/>
        <end position="61"/>
    </location>
</feature>
<dbReference type="GO" id="GO:0000226">
    <property type="term" value="P:microtubule cytoskeleton organization"/>
    <property type="evidence" value="ECO:0007669"/>
    <property type="project" value="InterPro"/>
</dbReference>
<dbReference type="InterPro" id="IPR044806">
    <property type="entry name" value="WVD2/WDL1-4"/>
</dbReference>
<feature type="compositionally biased region" description="Basic and acidic residues" evidence="7">
    <location>
        <begin position="109"/>
        <end position="120"/>
    </location>
</feature>
<evidence type="ECO:0000256" key="5">
    <source>
        <dbReference type="ARBA" id="ARBA00023212"/>
    </source>
</evidence>
<evidence type="ECO:0000313" key="9">
    <source>
        <dbReference type="EMBL" id="KAB2629874.1"/>
    </source>
</evidence>
<keyword evidence="3" id="KW-0963">Cytoplasm</keyword>
<dbReference type="GO" id="GO:0005874">
    <property type="term" value="C:microtubule"/>
    <property type="evidence" value="ECO:0007669"/>
    <property type="project" value="UniProtKB-KW"/>
</dbReference>
<evidence type="ECO:0000256" key="1">
    <source>
        <dbReference type="ARBA" id="ARBA00004245"/>
    </source>
</evidence>
<feature type="compositionally biased region" description="Polar residues" evidence="7">
    <location>
        <begin position="124"/>
        <end position="138"/>
    </location>
</feature>
<comment type="subcellular location">
    <subcellularLocation>
        <location evidence="1">Cytoplasm</location>
        <location evidence="1">Cytoskeleton</location>
    </subcellularLocation>
</comment>
<feature type="compositionally biased region" description="Polar residues" evidence="7">
    <location>
        <begin position="80"/>
        <end position="97"/>
    </location>
</feature>
<gene>
    <name evidence="9" type="ORF">D8674_007393</name>
</gene>
<feature type="region of interest" description="Disordered" evidence="7">
    <location>
        <begin position="201"/>
        <end position="325"/>
    </location>
</feature>
<protein>
    <submittedName>
        <fullName evidence="9">Protein WAVE-DAMPENED 2</fullName>
    </submittedName>
</protein>
<comment type="similarity">
    <text evidence="2">Belongs to the TPX2 family.</text>
</comment>
<evidence type="ECO:0000256" key="6">
    <source>
        <dbReference type="SAM" id="Coils"/>
    </source>
</evidence>
<dbReference type="AlphaFoldDB" id="A0A5N5I2P9"/>
<reference evidence="9 10" key="1">
    <citation type="submission" date="2019-09" db="EMBL/GenBank/DDBJ databases">
        <authorList>
            <person name="Ou C."/>
        </authorList>
    </citation>
    <scope>NUCLEOTIDE SEQUENCE [LARGE SCALE GENOMIC DNA]</scope>
    <source>
        <strain evidence="9">S2</strain>
        <tissue evidence="9">Leaf</tissue>
    </source>
</reference>
<comment type="caution">
    <text evidence="9">The sequence shown here is derived from an EMBL/GenBank/DDBJ whole genome shotgun (WGS) entry which is preliminary data.</text>
</comment>
<feature type="coiled-coil region" evidence="6">
    <location>
        <begin position="154"/>
        <end position="188"/>
    </location>
</feature>
<name>A0A5N5I2P9_9ROSA</name>
<feature type="compositionally biased region" description="Basic and acidic residues" evidence="7">
    <location>
        <begin position="316"/>
        <end position="325"/>
    </location>
</feature>
<feature type="compositionally biased region" description="Basic and acidic residues" evidence="7">
    <location>
        <begin position="291"/>
        <end position="303"/>
    </location>
</feature>
<keyword evidence="10" id="KW-1185">Reference proteome</keyword>
<keyword evidence="4" id="KW-0493">Microtubule</keyword>
<feature type="compositionally biased region" description="Low complexity" evidence="7">
    <location>
        <begin position="98"/>
        <end position="107"/>
    </location>
</feature>
<feature type="domain" description="TPX2 C-terminal" evidence="8">
    <location>
        <begin position="147"/>
        <end position="221"/>
    </location>
</feature>
<dbReference type="PANTHER" id="PTHR46372">
    <property type="entry name" value="PROTEIN WVD2-LIKE 3"/>
    <property type="match status" value="1"/>
</dbReference>
<organism evidence="9 10">
    <name type="scientific">Pyrus ussuriensis x Pyrus communis</name>
    <dbReference type="NCBI Taxonomy" id="2448454"/>
    <lineage>
        <taxon>Eukaryota</taxon>
        <taxon>Viridiplantae</taxon>
        <taxon>Streptophyta</taxon>
        <taxon>Embryophyta</taxon>
        <taxon>Tracheophyta</taxon>
        <taxon>Spermatophyta</taxon>
        <taxon>Magnoliopsida</taxon>
        <taxon>eudicotyledons</taxon>
        <taxon>Gunneridae</taxon>
        <taxon>Pentapetalae</taxon>
        <taxon>rosids</taxon>
        <taxon>fabids</taxon>
        <taxon>Rosales</taxon>
        <taxon>Rosaceae</taxon>
        <taxon>Amygdaloideae</taxon>
        <taxon>Maleae</taxon>
        <taxon>Pyrus</taxon>
    </lineage>
</organism>
<evidence type="ECO:0000256" key="3">
    <source>
        <dbReference type="ARBA" id="ARBA00022490"/>
    </source>
</evidence>
<dbReference type="InterPro" id="IPR027329">
    <property type="entry name" value="TPX2_C"/>
</dbReference>
<reference evidence="9 10" key="3">
    <citation type="submission" date="2019-11" db="EMBL/GenBank/DDBJ databases">
        <title>A de novo genome assembly of a pear dwarfing rootstock.</title>
        <authorList>
            <person name="Wang F."/>
            <person name="Wang J."/>
            <person name="Li S."/>
            <person name="Zhang Y."/>
            <person name="Fang M."/>
            <person name="Ma L."/>
            <person name="Zhao Y."/>
            <person name="Jiang S."/>
        </authorList>
    </citation>
    <scope>NUCLEOTIDE SEQUENCE [LARGE SCALE GENOMIC DNA]</scope>
    <source>
        <strain evidence="9">S2</strain>
        <tissue evidence="9">Leaf</tissue>
    </source>
</reference>